<feature type="signal peptide" evidence="1">
    <location>
        <begin position="1"/>
        <end position="24"/>
    </location>
</feature>
<keyword evidence="1" id="KW-0732">Signal</keyword>
<dbReference type="EMBL" id="CP077091">
    <property type="protein sequence ID" value="QXI18508.1"/>
    <property type="molecule type" value="Genomic_DNA"/>
</dbReference>
<dbReference type="Proteomes" id="UP000631521">
    <property type="component" value="Chromosome"/>
</dbReference>
<reference evidence="2 3" key="2">
    <citation type="journal article" date="2021" name="Microorganisms">
        <title>The Ever-Expanding Pseudomonas Genus: Description of 43 New Species and Partition of the Pseudomonas putida Group.</title>
        <authorList>
            <person name="Girard L."/>
            <person name="Lood C."/>
            <person name="Hofte M."/>
            <person name="Vandamme P."/>
            <person name="Rokni-Zadeh H."/>
            <person name="van Noort V."/>
            <person name="Lavigne R."/>
            <person name="De Mot R."/>
        </authorList>
    </citation>
    <scope>NUCLEOTIDE SEQUENCE [LARGE SCALE GENOMIC DNA]</scope>
    <source>
        <strain evidence="2 3">SWRI65</strain>
    </source>
</reference>
<proteinExistence type="predicted"/>
<organism evidence="2 3">
    <name type="scientific">Pseudomonas hamedanensis</name>
    <dbReference type="NCBI Taxonomy" id="2745504"/>
    <lineage>
        <taxon>Bacteria</taxon>
        <taxon>Pseudomonadati</taxon>
        <taxon>Pseudomonadota</taxon>
        <taxon>Gammaproteobacteria</taxon>
        <taxon>Pseudomonadales</taxon>
        <taxon>Pseudomonadaceae</taxon>
        <taxon>Pseudomonas</taxon>
    </lineage>
</organism>
<evidence type="ECO:0000313" key="2">
    <source>
        <dbReference type="EMBL" id="QXI18508.1"/>
    </source>
</evidence>
<protein>
    <submittedName>
        <fullName evidence="2">Uncharacterized protein</fullName>
    </submittedName>
</protein>
<dbReference type="KEGG" id="phv:HU739_005815"/>
<accession>A0A9E6P335</accession>
<name>A0A9E6P335_9PSED</name>
<feature type="chain" id="PRO_5039733420" evidence="1">
    <location>
        <begin position="25"/>
        <end position="48"/>
    </location>
</feature>
<dbReference type="AlphaFoldDB" id="A0A9E6P335"/>
<gene>
    <name evidence="2" type="ORF">HU739_005815</name>
</gene>
<dbReference type="RefSeq" id="WP_186552256.1">
    <property type="nucleotide sequence ID" value="NZ_CP077091.1"/>
</dbReference>
<reference evidence="2 3" key="1">
    <citation type="journal article" date="2020" name="Microorganisms">
        <title>Reliable Identification of Environmental Pseudomonas Isolates Using the rpoD Gene.</title>
        <authorList>
            <consortium name="The Broad Institute Genome Sequencing Platform"/>
            <person name="Girard L."/>
            <person name="Lood C."/>
            <person name="Rokni-Zadeh H."/>
            <person name="van Noort V."/>
            <person name="Lavigne R."/>
            <person name="De Mot R."/>
        </authorList>
    </citation>
    <scope>NUCLEOTIDE SEQUENCE [LARGE SCALE GENOMIC DNA]</scope>
    <source>
        <strain evidence="2 3">SWRI65</strain>
    </source>
</reference>
<evidence type="ECO:0000256" key="1">
    <source>
        <dbReference type="SAM" id="SignalP"/>
    </source>
</evidence>
<evidence type="ECO:0000313" key="3">
    <source>
        <dbReference type="Proteomes" id="UP000631521"/>
    </source>
</evidence>
<keyword evidence="3" id="KW-1185">Reference proteome</keyword>
<sequence>MKYKLLSGVLLAVAASVVVPNVLAAQPQALASDGADHVGAWGGGCRWR</sequence>